<gene>
    <name evidence="3" type="ORF">B7R77_11375</name>
</gene>
<evidence type="ECO:0000256" key="2">
    <source>
        <dbReference type="SAM" id="Phobius"/>
    </source>
</evidence>
<dbReference type="RefSeq" id="WP_003271406.1">
    <property type="nucleotide sequence ID" value="NZ_NCTK01000001.1"/>
</dbReference>
<dbReference type="Pfam" id="PF05137">
    <property type="entry name" value="PilN"/>
    <property type="match status" value="1"/>
</dbReference>
<name>A0AAP7ZNE1_RALSL</name>
<dbReference type="GO" id="GO:0043683">
    <property type="term" value="P:type IV pilus assembly"/>
    <property type="evidence" value="ECO:0007669"/>
    <property type="project" value="TreeGrafter"/>
</dbReference>
<keyword evidence="1" id="KW-0175">Coiled coil</keyword>
<dbReference type="InterPro" id="IPR052534">
    <property type="entry name" value="Extracell_DNA_Util/SecSys_Comp"/>
</dbReference>
<dbReference type="GO" id="GO:0043107">
    <property type="term" value="P:type IV pilus-dependent motility"/>
    <property type="evidence" value="ECO:0007669"/>
    <property type="project" value="TreeGrafter"/>
</dbReference>
<reference evidence="3 4" key="1">
    <citation type="submission" date="2017-04" db="EMBL/GenBank/DDBJ databases">
        <title>Genome Announcement: Closed genomes of Ralstonia solanacearum strains K60, UW551, and UW700.</title>
        <authorList>
            <person name="Hayes M."/>
            <person name="Macintyre A.M."/>
            <person name="Allen C."/>
        </authorList>
    </citation>
    <scope>NUCLEOTIDE SEQUENCE [LARGE SCALE GENOMIC DNA]</scope>
    <source>
        <strain evidence="3 4">UW25</strain>
    </source>
</reference>
<dbReference type="PANTHER" id="PTHR40278">
    <property type="entry name" value="DNA UTILIZATION PROTEIN HOFN"/>
    <property type="match status" value="1"/>
</dbReference>
<organism evidence="3 4">
    <name type="scientific">Ralstonia solanacearum K60</name>
    <dbReference type="NCBI Taxonomy" id="1091042"/>
    <lineage>
        <taxon>Bacteria</taxon>
        <taxon>Pseudomonadati</taxon>
        <taxon>Pseudomonadota</taxon>
        <taxon>Betaproteobacteria</taxon>
        <taxon>Burkholderiales</taxon>
        <taxon>Burkholderiaceae</taxon>
        <taxon>Ralstonia</taxon>
        <taxon>Ralstonia solanacearum species complex</taxon>
    </lineage>
</organism>
<proteinExistence type="predicted"/>
<feature type="transmembrane region" description="Helical" evidence="2">
    <location>
        <begin position="29"/>
        <end position="51"/>
    </location>
</feature>
<feature type="coiled-coil region" evidence="1">
    <location>
        <begin position="51"/>
        <end position="99"/>
    </location>
</feature>
<dbReference type="Proteomes" id="UP000216164">
    <property type="component" value="Unassembled WGS sequence"/>
</dbReference>
<dbReference type="InterPro" id="IPR007813">
    <property type="entry name" value="PilN"/>
</dbReference>
<dbReference type="AlphaFoldDB" id="A0AAP7ZNE1"/>
<keyword evidence="2" id="KW-0812">Transmembrane</keyword>
<evidence type="ECO:0000313" key="3">
    <source>
        <dbReference type="EMBL" id="OYQ13785.1"/>
    </source>
</evidence>
<keyword evidence="2" id="KW-0472">Membrane</keyword>
<evidence type="ECO:0000313" key="4">
    <source>
        <dbReference type="Proteomes" id="UP000216164"/>
    </source>
</evidence>
<dbReference type="PANTHER" id="PTHR40278:SF2">
    <property type="entry name" value="TYPE IV PILUS INNER MEMBRANE COMPONENT PILN"/>
    <property type="match status" value="1"/>
</dbReference>
<accession>A0AAP7ZNE1</accession>
<sequence>MANESVNALPSVNLLPYHAERRADKRKKVFMSLGGAAAVGAVLVFLGGMVIDQQTEEAQRINDILTQKNAEMDKQIAEVNTLKKDIDDLLQRQQAVESLQNLRNRPVQLLEELVRQVPDGIYLTALKQEGDRYTVSGVAQSNERVSDLLRALGTVPWLDRAELGESVATTMTNNLKEQRRLFNFTIRFTWKAESAKPAKPGSAASAGAGK</sequence>
<protein>
    <submittedName>
        <fullName evidence="3">Ferrous iron transporter B</fullName>
    </submittedName>
</protein>
<dbReference type="EMBL" id="NCTK01000001">
    <property type="protein sequence ID" value="OYQ13785.1"/>
    <property type="molecule type" value="Genomic_DNA"/>
</dbReference>
<keyword evidence="2" id="KW-1133">Transmembrane helix</keyword>
<comment type="caution">
    <text evidence="3">The sequence shown here is derived from an EMBL/GenBank/DDBJ whole genome shotgun (WGS) entry which is preliminary data.</text>
</comment>
<evidence type="ECO:0000256" key="1">
    <source>
        <dbReference type="SAM" id="Coils"/>
    </source>
</evidence>